<evidence type="ECO:0000259" key="1">
    <source>
        <dbReference type="Pfam" id="PF07109"/>
    </source>
</evidence>
<gene>
    <name evidence="3" type="ORF">PCOR1465_LOCUS347</name>
</gene>
<protein>
    <recommendedName>
        <fullName evidence="4">Magnesium-protoporphyrin IX methyltransferase C-terminal domain-containing protein</fullName>
    </recommendedName>
</protein>
<name>A0A7S1MZH4_9EUKA</name>
<dbReference type="SUPFAM" id="SSF53335">
    <property type="entry name" value="S-adenosyl-L-methionine-dependent methyltransferases"/>
    <property type="match status" value="1"/>
</dbReference>
<feature type="domain" description="Methyltransferase" evidence="2">
    <location>
        <begin position="153"/>
        <end position="201"/>
    </location>
</feature>
<dbReference type="InterPro" id="IPR029063">
    <property type="entry name" value="SAM-dependent_MTases_sf"/>
</dbReference>
<dbReference type="CDD" id="cd02440">
    <property type="entry name" value="AdoMet_MTases"/>
    <property type="match status" value="1"/>
</dbReference>
<evidence type="ECO:0000313" key="3">
    <source>
        <dbReference type="EMBL" id="CAD8987563.1"/>
    </source>
</evidence>
<feature type="domain" description="Magnesium-protoporphyrin IX methyltransferase C-terminal" evidence="1">
    <location>
        <begin position="227"/>
        <end position="323"/>
    </location>
</feature>
<evidence type="ECO:0000259" key="2">
    <source>
        <dbReference type="Pfam" id="PF13847"/>
    </source>
</evidence>
<dbReference type="GO" id="GO:0046406">
    <property type="term" value="F:magnesium protoporphyrin IX methyltransferase activity"/>
    <property type="evidence" value="ECO:0007669"/>
    <property type="project" value="InterPro"/>
</dbReference>
<dbReference type="InterPro" id="IPR025714">
    <property type="entry name" value="Methyltranfer_dom"/>
</dbReference>
<accession>A0A7S1MZH4</accession>
<dbReference type="EMBL" id="HBFZ01000524">
    <property type="protein sequence ID" value="CAD8987563.1"/>
    <property type="molecule type" value="Transcribed_RNA"/>
</dbReference>
<dbReference type="InterPro" id="IPR010251">
    <property type="entry name" value="Mg_prot_MeTrfase"/>
</dbReference>
<proteinExistence type="predicted"/>
<dbReference type="PROSITE" id="PS51556">
    <property type="entry name" value="SAM_MT_MG_PIX"/>
    <property type="match status" value="1"/>
</dbReference>
<dbReference type="Gene3D" id="3.40.50.150">
    <property type="entry name" value="Vaccinia Virus protein VP39"/>
    <property type="match status" value="1"/>
</dbReference>
<dbReference type="Pfam" id="PF07109">
    <property type="entry name" value="Mg-por_mtran_C"/>
    <property type="match status" value="1"/>
</dbReference>
<dbReference type="InterPro" id="IPR010940">
    <property type="entry name" value="Mg_prot_MeTrfase_C"/>
</dbReference>
<evidence type="ECO:0008006" key="4">
    <source>
        <dbReference type="Google" id="ProtNLM"/>
    </source>
</evidence>
<organism evidence="3">
    <name type="scientific">Phaeocystis cordata</name>
    <dbReference type="NCBI Taxonomy" id="118079"/>
    <lineage>
        <taxon>Eukaryota</taxon>
        <taxon>Haptista</taxon>
        <taxon>Haptophyta</taxon>
        <taxon>Prymnesiophyceae</taxon>
        <taxon>Phaeocystales</taxon>
        <taxon>Phaeocystaceae</taxon>
        <taxon>Phaeocystis</taxon>
    </lineage>
</organism>
<dbReference type="Pfam" id="PF13847">
    <property type="entry name" value="Methyltransf_31"/>
    <property type="match status" value="1"/>
</dbReference>
<dbReference type="AlphaFoldDB" id="A0A7S1MZH4"/>
<dbReference type="NCBIfam" id="TIGR02021">
    <property type="entry name" value="BchM-ChlM"/>
    <property type="match status" value="1"/>
</dbReference>
<dbReference type="GO" id="GO:0015995">
    <property type="term" value="P:chlorophyll biosynthetic process"/>
    <property type="evidence" value="ECO:0007669"/>
    <property type="project" value="InterPro"/>
</dbReference>
<reference evidence="3" key="1">
    <citation type="submission" date="2021-01" db="EMBL/GenBank/DDBJ databases">
        <authorList>
            <person name="Corre E."/>
            <person name="Pelletier E."/>
            <person name="Niang G."/>
            <person name="Scheremetjew M."/>
            <person name="Finn R."/>
            <person name="Kale V."/>
            <person name="Holt S."/>
            <person name="Cochrane G."/>
            <person name="Meng A."/>
            <person name="Brown T."/>
            <person name="Cohen L."/>
        </authorList>
    </citation>
    <scope>NUCLEOTIDE SEQUENCE</scope>
    <source>
        <strain evidence="3">RCC1383</strain>
    </source>
</reference>
<sequence length="324" mass="34554">MAGAMSHGLKGARRAQGVVVGGEAAGAGRLARHAAAPSRRNGGAATRVVTSAALEDGGMTAMTVVSGLGAVAGGAVVLQISDPEKRRTDMTMEAGGDELRSVGDYFEGEGFQRWRRIYDDEAEDVNGVQKGIRDGHAKTIDIALNWLGLGGLEGKTICDCGCGTGSLTIPMALQGAQVTASDISSMMVQEAGERYEVAAQGVASAVKPEFVALDLESVSGKYHTVTCLDVVIHYPDDKMAGMLKHLTDLAEERLILSFAPKTPFYSFLKRVGELFPGPSKATRAYLHSQEDVEKVLNQLGWTVIRNDLTKGNFYFSQIMEARRI</sequence>